<organism evidence="6 7">
    <name type="scientific">Saccharobesus litoralis</name>
    <dbReference type="NCBI Taxonomy" id="2172099"/>
    <lineage>
        <taxon>Bacteria</taxon>
        <taxon>Pseudomonadati</taxon>
        <taxon>Pseudomonadota</taxon>
        <taxon>Gammaproteobacteria</taxon>
        <taxon>Alteromonadales</taxon>
        <taxon>Alteromonadaceae</taxon>
        <taxon>Saccharobesus</taxon>
    </lineage>
</organism>
<dbReference type="AlphaFoldDB" id="A0A2S0VR22"/>
<dbReference type="EMBL" id="CP026604">
    <property type="protein sequence ID" value="AWB66663.1"/>
    <property type="molecule type" value="Genomic_DNA"/>
</dbReference>
<protein>
    <submittedName>
        <fullName evidence="6">HTH-type transcriptional activator IlvY</fullName>
    </submittedName>
</protein>
<dbReference type="InterPro" id="IPR005119">
    <property type="entry name" value="LysR_subst-bd"/>
</dbReference>
<dbReference type="PANTHER" id="PTHR30126:SF81">
    <property type="entry name" value="HTH-TYPE TRANSCRIPTIONAL REGULATOR ILVY"/>
    <property type="match status" value="1"/>
</dbReference>
<gene>
    <name evidence="6" type="ORF">C2869_09560</name>
</gene>
<comment type="similarity">
    <text evidence="1">Belongs to the LysR transcriptional regulatory family.</text>
</comment>
<dbReference type="PROSITE" id="PS50931">
    <property type="entry name" value="HTH_LYSR"/>
    <property type="match status" value="1"/>
</dbReference>
<dbReference type="InterPro" id="IPR000847">
    <property type="entry name" value="LysR_HTH_N"/>
</dbReference>
<name>A0A2S0VR22_9ALTE</name>
<dbReference type="FunFam" id="1.10.10.10:FF:000001">
    <property type="entry name" value="LysR family transcriptional regulator"/>
    <property type="match status" value="1"/>
</dbReference>
<feature type="domain" description="HTH lysR-type" evidence="5">
    <location>
        <begin position="1"/>
        <end position="58"/>
    </location>
</feature>
<evidence type="ECO:0000256" key="3">
    <source>
        <dbReference type="ARBA" id="ARBA00023125"/>
    </source>
</evidence>
<dbReference type="GO" id="GO:0000976">
    <property type="term" value="F:transcription cis-regulatory region binding"/>
    <property type="evidence" value="ECO:0007669"/>
    <property type="project" value="TreeGrafter"/>
</dbReference>
<accession>A0A2S0VR22</accession>
<proteinExistence type="inferred from homology"/>
<reference evidence="6 7" key="1">
    <citation type="submission" date="2018-01" db="EMBL/GenBank/DDBJ databases">
        <title>Genome sequence of a Cantenovulum-like bacteria.</title>
        <authorList>
            <person name="Tan W.R."/>
            <person name="Lau N.-S."/>
            <person name="Go F."/>
            <person name="Amirul A.-A.A."/>
        </authorList>
    </citation>
    <scope>NUCLEOTIDE SEQUENCE [LARGE SCALE GENOMIC DNA]</scope>
    <source>
        <strain evidence="6 7">CCB-QB4</strain>
    </source>
</reference>
<dbReference type="InterPro" id="IPR037404">
    <property type="entry name" value="IlvY_PBP2"/>
</dbReference>
<dbReference type="CDD" id="cd08430">
    <property type="entry name" value="PBP2_IlvY"/>
    <property type="match status" value="1"/>
</dbReference>
<evidence type="ECO:0000256" key="4">
    <source>
        <dbReference type="ARBA" id="ARBA00023163"/>
    </source>
</evidence>
<evidence type="ECO:0000259" key="5">
    <source>
        <dbReference type="PROSITE" id="PS50931"/>
    </source>
</evidence>
<dbReference type="NCBIfam" id="NF008722">
    <property type="entry name" value="PRK11716.1"/>
    <property type="match status" value="1"/>
</dbReference>
<dbReference type="RefSeq" id="WP_108602723.1">
    <property type="nucleotide sequence ID" value="NZ_CP026604.1"/>
</dbReference>
<dbReference type="Proteomes" id="UP000244441">
    <property type="component" value="Chromosome"/>
</dbReference>
<dbReference type="InterPro" id="IPR036390">
    <property type="entry name" value="WH_DNA-bd_sf"/>
</dbReference>
<evidence type="ECO:0000256" key="2">
    <source>
        <dbReference type="ARBA" id="ARBA00023015"/>
    </source>
</evidence>
<dbReference type="Gene3D" id="3.40.190.10">
    <property type="entry name" value="Periplasmic binding protein-like II"/>
    <property type="match status" value="2"/>
</dbReference>
<evidence type="ECO:0000313" key="7">
    <source>
        <dbReference type="Proteomes" id="UP000244441"/>
    </source>
</evidence>
<dbReference type="Pfam" id="PF03466">
    <property type="entry name" value="LysR_substrate"/>
    <property type="match status" value="1"/>
</dbReference>
<evidence type="ECO:0000256" key="1">
    <source>
        <dbReference type="ARBA" id="ARBA00009437"/>
    </source>
</evidence>
<dbReference type="Gene3D" id="1.10.10.10">
    <property type="entry name" value="Winged helix-like DNA-binding domain superfamily/Winged helix DNA-binding domain"/>
    <property type="match status" value="1"/>
</dbReference>
<dbReference type="SUPFAM" id="SSF46785">
    <property type="entry name" value="Winged helix' DNA-binding domain"/>
    <property type="match status" value="1"/>
</dbReference>
<dbReference type="KEGG" id="cate:C2869_09560"/>
<dbReference type="PANTHER" id="PTHR30126">
    <property type="entry name" value="HTH-TYPE TRANSCRIPTIONAL REGULATOR"/>
    <property type="match status" value="1"/>
</dbReference>
<keyword evidence="2" id="KW-0805">Transcription regulation</keyword>
<dbReference type="Pfam" id="PF00126">
    <property type="entry name" value="HTH_1"/>
    <property type="match status" value="1"/>
</dbReference>
<keyword evidence="4" id="KW-0804">Transcription</keyword>
<keyword evidence="3" id="KW-0238">DNA-binding</keyword>
<dbReference type="InterPro" id="IPR036388">
    <property type="entry name" value="WH-like_DNA-bd_sf"/>
</dbReference>
<dbReference type="GO" id="GO:0003700">
    <property type="term" value="F:DNA-binding transcription factor activity"/>
    <property type="evidence" value="ECO:0007669"/>
    <property type="project" value="InterPro"/>
</dbReference>
<keyword evidence="7" id="KW-1185">Reference proteome</keyword>
<sequence length="294" mass="32516">MELKSLQLYLHLADSLHFGKTSEAMHVSPSTLSRTIQRLELEAGVPLFERDNRKVKLTPQGRAYRTFANQTLDAWLQFQQDTQTDQRKLTGELTVFCSVTASYSHLPPILNRLAAKHPEIDINLATGDAASAIHKVSNGEADIAISARPDNLPSNVAFADFDSVPILLIGPDKGCQLSGKLDQADIDWPNLPYIVAEQGLTKFRSDTWFEHMQFKPHVYAKVAGNEAIVSMVALGLGIGFAPEVVIENSPVRDKVRLLNTQVKIDPFALGVCCLQKKLSDPLINAFWQEAQVIT</sequence>
<dbReference type="SUPFAM" id="SSF53850">
    <property type="entry name" value="Periplasmic binding protein-like II"/>
    <property type="match status" value="1"/>
</dbReference>
<evidence type="ECO:0000313" key="6">
    <source>
        <dbReference type="EMBL" id="AWB66663.1"/>
    </source>
</evidence>
<dbReference type="OrthoDB" id="9803735at2"/>